<dbReference type="EMBL" id="JACASF010000005">
    <property type="protein sequence ID" value="KAF6478797.1"/>
    <property type="molecule type" value="Genomic_DNA"/>
</dbReference>
<dbReference type="AlphaFoldDB" id="A0A7J8I2M3"/>
<dbReference type="InterPro" id="IPR002035">
    <property type="entry name" value="VWF_A"/>
</dbReference>
<protein>
    <submittedName>
        <fullName evidence="3">von Willebrand factor A domain containing 5B2</fullName>
    </submittedName>
</protein>
<evidence type="ECO:0000256" key="1">
    <source>
        <dbReference type="SAM" id="MobiDB-lite"/>
    </source>
</evidence>
<evidence type="ECO:0000313" key="3">
    <source>
        <dbReference type="EMBL" id="KAF6478797.1"/>
    </source>
</evidence>
<feature type="compositionally biased region" description="Low complexity" evidence="1">
    <location>
        <begin position="787"/>
        <end position="803"/>
    </location>
</feature>
<feature type="region of interest" description="Disordered" evidence="1">
    <location>
        <begin position="967"/>
        <end position="1075"/>
    </location>
</feature>
<evidence type="ECO:0000313" key="4">
    <source>
        <dbReference type="Proteomes" id="UP000550707"/>
    </source>
</evidence>
<evidence type="ECO:0000259" key="2">
    <source>
        <dbReference type="PROSITE" id="PS51468"/>
    </source>
</evidence>
<organism evidence="3 4">
    <name type="scientific">Molossus molossus</name>
    <name type="common">Pallas' mastiff bat</name>
    <name type="synonym">Vespertilio molossus</name>
    <dbReference type="NCBI Taxonomy" id="27622"/>
    <lineage>
        <taxon>Eukaryota</taxon>
        <taxon>Metazoa</taxon>
        <taxon>Chordata</taxon>
        <taxon>Craniata</taxon>
        <taxon>Vertebrata</taxon>
        <taxon>Euteleostomi</taxon>
        <taxon>Mammalia</taxon>
        <taxon>Eutheria</taxon>
        <taxon>Laurasiatheria</taxon>
        <taxon>Chiroptera</taxon>
        <taxon>Yangochiroptera</taxon>
        <taxon>Molossidae</taxon>
        <taxon>Molossus</taxon>
    </lineage>
</organism>
<accession>A0A7J8I2M3</accession>
<dbReference type="SUPFAM" id="SSF53300">
    <property type="entry name" value="vWA-like"/>
    <property type="match status" value="1"/>
</dbReference>
<feature type="compositionally biased region" description="Polar residues" evidence="1">
    <location>
        <begin position="595"/>
        <end position="609"/>
    </location>
</feature>
<feature type="region of interest" description="Disordered" evidence="1">
    <location>
        <begin position="572"/>
        <end position="651"/>
    </location>
</feature>
<feature type="region of interest" description="Disordered" evidence="1">
    <location>
        <begin position="1120"/>
        <end position="1183"/>
    </location>
</feature>
<dbReference type="PANTHER" id="PTHR46299:SF2">
    <property type="entry name" value="VON WILLEBRAND FACTOR A DOMAIN-CONTAINING PROTEIN 5B2"/>
    <property type="match status" value="1"/>
</dbReference>
<dbReference type="Pfam" id="PF13768">
    <property type="entry name" value="VWA_3"/>
    <property type="match status" value="1"/>
</dbReference>
<dbReference type="InParanoid" id="A0A7J8I2M3"/>
<name>A0A7J8I2M3_MOLMO</name>
<dbReference type="Pfam" id="PF13757">
    <property type="entry name" value="VIT_2"/>
    <property type="match status" value="1"/>
</dbReference>
<dbReference type="PANTHER" id="PTHR46299">
    <property type="entry name" value="VON WILLEBRAND FACTOR A DOMAIN-CONTAINING PROTEIN 5B2-RELATED"/>
    <property type="match status" value="1"/>
</dbReference>
<feature type="domain" description="VIT" evidence="2">
    <location>
        <begin position="1"/>
        <end position="138"/>
    </location>
</feature>
<dbReference type="InterPro" id="IPR052627">
    <property type="entry name" value="VWA_domain-containing"/>
</dbReference>
<dbReference type="Gene3D" id="3.40.50.410">
    <property type="entry name" value="von Willebrand factor, type A domain"/>
    <property type="match status" value="1"/>
</dbReference>
<feature type="compositionally biased region" description="Low complexity" evidence="1">
    <location>
        <begin position="682"/>
        <end position="701"/>
    </location>
</feature>
<gene>
    <name evidence="3" type="ORF">HJG59_019458</name>
</gene>
<keyword evidence="4" id="KW-1185">Reference proteome</keyword>
<feature type="region of interest" description="Disordered" evidence="1">
    <location>
        <begin position="754"/>
        <end position="807"/>
    </location>
</feature>
<proteinExistence type="predicted"/>
<dbReference type="InterPro" id="IPR036465">
    <property type="entry name" value="vWFA_dom_sf"/>
</dbReference>
<feature type="compositionally biased region" description="Polar residues" evidence="1">
    <location>
        <begin position="1060"/>
        <end position="1073"/>
    </location>
</feature>
<dbReference type="Proteomes" id="UP000550707">
    <property type="component" value="Unassembled WGS sequence"/>
</dbReference>
<feature type="region of interest" description="Disordered" evidence="1">
    <location>
        <begin position="671"/>
        <end position="722"/>
    </location>
</feature>
<reference evidence="3 4" key="1">
    <citation type="journal article" date="2020" name="Nature">
        <title>Six reference-quality genomes reveal evolution of bat adaptations.</title>
        <authorList>
            <person name="Jebb D."/>
            <person name="Huang Z."/>
            <person name="Pippel M."/>
            <person name="Hughes G.M."/>
            <person name="Lavrichenko K."/>
            <person name="Devanna P."/>
            <person name="Winkler S."/>
            <person name="Jermiin L.S."/>
            <person name="Skirmuntt E.C."/>
            <person name="Katzourakis A."/>
            <person name="Burkitt-Gray L."/>
            <person name="Ray D.A."/>
            <person name="Sullivan K.A.M."/>
            <person name="Roscito J.G."/>
            <person name="Kirilenko B.M."/>
            <person name="Davalos L.M."/>
            <person name="Corthals A.P."/>
            <person name="Power M.L."/>
            <person name="Jones G."/>
            <person name="Ransome R.D."/>
            <person name="Dechmann D.K.N."/>
            <person name="Locatelli A.G."/>
            <person name="Puechmaille S.J."/>
            <person name="Fedrigo O."/>
            <person name="Jarvis E.D."/>
            <person name="Hiller M."/>
            <person name="Vernes S.C."/>
            <person name="Myers E.W."/>
            <person name="Teeling E.C."/>
        </authorList>
    </citation>
    <scope>NUCLEOTIDE SEQUENCE [LARGE SCALE GENOMIC DNA]</scope>
    <source>
        <strain evidence="3">MMolMol1</strain>
        <tissue evidence="3">Muscle</tissue>
    </source>
</reference>
<dbReference type="InterPro" id="IPR013694">
    <property type="entry name" value="VIT"/>
</dbReference>
<feature type="compositionally biased region" description="Low complexity" evidence="1">
    <location>
        <begin position="1146"/>
        <end position="1159"/>
    </location>
</feature>
<sequence>MPGLYCPSSWTPLPLTDSWVRACANGPCLSLRARLTYHNPQPQPVDGVFVYPLAEAEVVSGFEAEAAGRRVSFQLQSRRRSQAACCRALGPALGTSTPRRCAQGHLVLDLAQARSTLVLPTGLITPAGTMTVTLCSSRELPSRPDGVLCMALPSVLTPLAPPGPPGPPRPSGLCDDSPTSCFGVGSPQEEGLAWEEPAAPPDVFLGPARCPAPYTFSFEMLVTGPCLLAGLESPSHALRADAPPHASSAATICVTLAEGHRCDRALEILLHPSEPHQPHLTLEAGSLSSAEYEARVRARRDFQRLQRRNSDGDRQVWFLQRRFHKDILLNPVLMLSFCPDLSSKPGYLGTATRELLFLLDGSGVAHKDAIVLAVKSLPAQTLINLAVFGTAVQPLFPESRLCSDDTVKLICESVETLQAVGGPPDVLAVLDWAVRQPQHRAHPRQLFLLTAASPMAITTHQALELMRWHRGAARCFSFGLGPACHQLLQGLSALSRGQAYFPRPGERLQPMLVQALRKALEPALSDISVDWFVPDAVEALLTPREIPALYPGDQLLGYCSLFRVDSFRPRPPGGQAPGWQSLGGSVFPSPEEVPSATSPGTEPTGTSEPLGTGTMPGELSSPWAAGDSEQSADALTDPVTDPGPNPSSDTAIWRRIFQSSYIREQYVLTHCSASPEPGPGSTGSSESPGSQGPGSPEGSVPLEPPSQQGCRSLAWGEPAGSRSCPLPPPPLVQVKAGALSAEVLNRQCRAALAGRSLSSPPGQVNPVPGRPRYPSLGAATDGPGPESGQQLGQGLDDSGNLLSPAPMDWDMLMEPPFLFTAVPPDGESTPPAVPLPPQAPRCHVVIRALCGEQPMCWEVGVGLETLWGPGDDGSLPPSPHEREGVWDQALHRLTAASVVRDNEQLALRGAETMADWGDKLLLGFTGHARRSWLRALQTSKVSSAPSCFTCPIAVDATTREVLPSALQVRSSEPAEPPGILPASQGHPDAAPLPTVVHCKGLQGGSLAGGSDLDQNDNSKSALGDPAAHTGGPHTMSPQPPLRLSLGYRKARGPDSHRLCSPNTDQANDGNSEGSNHDYLPLVRLQEAPGSFRLDGPFCTAVHIPQERLCRASPFAAHRASLSPTSASSPWALLGPGVSQRDSATASCSPSPSSGSEGPGQVDSGQGSDTEASEGAEGPSGADLRGRTWATAVALAWLEHRCASAFGEWELAAAKADCWLRAQHLPDGLDLAALKAAARGLFLLLRHWDQNLQLHLLCYSPANM</sequence>
<comment type="caution">
    <text evidence="3">The sequence shown here is derived from an EMBL/GenBank/DDBJ whole genome shotgun (WGS) entry which is preliminary data.</text>
</comment>
<dbReference type="PROSITE" id="PS51468">
    <property type="entry name" value="VIT"/>
    <property type="match status" value="1"/>
</dbReference>
<dbReference type="FunCoup" id="A0A7J8I2M3">
    <property type="interactions" value="601"/>
</dbReference>